<organism evidence="3 4">
    <name type="scientific">Solibacillus palustris</name>
    <dbReference type="NCBI Taxonomy" id="2908203"/>
    <lineage>
        <taxon>Bacteria</taxon>
        <taxon>Bacillati</taxon>
        <taxon>Bacillota</taxon>
        <taxon>Bacilli</taxon>
        <taxon>Bacillales</taxon>
        <taxon>Caryophanaceae</taxon>
        <taxon>Solibacillus</taxon>
    </lineage>
</organism>
<dbReference type="PANTHER" id="PTHR43476">
    <property type="entry name" value="3-(3-HYDROXY-PHENYL)PROPIONATE/3-HYDROXYCINNAMIC ACID HYDROXYLASE"/>
    <property type="match status" value="1"/>
</dbReference>
<sequence>MHKKVDVCIVGGGPGGALLANLLAKQNVSVLLVERTNNFAKTFRGEHLNEEGESVLKQHGIYERIEQLGLLKMETLEYWHQGECIKTILPDEKVGHLGIHVPQAHLLQAILEQAKHYPLFDYVLNTTVKELIQNEQGQYTAVRAVQNGKELLIESQLIIGADGRYSSIRKLANIDTTVRSHGYDLLWARIPAPANWSPSIKMALVNGMQISLFTQAEGFVQIGWNIEKGSFSTLRKEPFTPFIEKLCSAFPQLAASVKEHIQSWQDFVPLDVFSSMAEQWGKNGVVLIGDAVHTMTPTGAYGLNSALMDAHLLAEVLLQNEQFDFVSCATKRKHEIERIQATQIEKEQKFSEAFVVLS</sequence>
<dbReference type="InterPro" id="IPR002938">
    <property type="entry name" value="FAD-bd"/>
</dbReference>
<dbReference type="Proteomes" id="UP001316087">
    <property type="component" value="Unassembled WGS sequence"/>
</dbReference>
<dbReference type="GO" id="GO:0004497">
    <property type="term" value="F:monooxygenase activity"/>
    <property type="evidence" value="ECO:0007669"/>
    <property type="project" value="UniProtKB-KW"/>
</dbReference>
<evidence type="ECO:0000256" key="1">
    <source>
        <dbReference type="ARBA" id="ARBA00023002"/>
    </source>
</evidence>
<dbReference type="SUPFAM" id="SSF51905">
    <property type="entry name" value="FAD/NAD(P)-binding domain"/>
    <property type="match status" value="1"/>
</dbReference>
<name>A0ABS9UDL5_9BACL</name>
<dbReference type="RefSeq" id="WP_241369118.1">
    <property type="nucleotide sequence ID" value="NZ_JAKZFC010000002.1"/>
</dbReference>
<dbReference type="EMBL" id="JAKZFC010000002">
    <property type="protein sequence ID" value="MCH7322075.1"/>
    <property type="molecule type" value="Genomic_DNA"/>
</dbReference>
<evidence type="ECO:0000259" key="2">
    <source>
        <dbReference type="Pfam" id="PF01494"/>
    </source>
</evidence>
<keyword evidence="1" id="KW-0560">Oxidoreductase</keyword>
<feature type="domain" description="FAD-binding" evidence="2">
    <location>
        <begin position="4"/>
        <end position="318"/>
    </location>
</feature>
<keyword evidence="3" id="KW-0503">Monooxygenase</keyword>
<keyword evidence="4" id="KW-1185">Reference proteome</keyword>
<dbReference type="PRINTS" id="PR00420">
    <property type="entry name" value="RNGMNOXGNASE"/>
</dbReference>
<proteinExistence type="predicted"/>
<dbReference type="InterPro" id="IPR036188">
    <property type="entry name" value="FAD/NAD-bd_sf"/>
</dbReference>
<evidence type="ECO:0000313" key="4">
    <source>
        <dbReference type="Proteomes" id="UP001316087"/>
    </source>
</evidence>
<reference evidence="3 4" key="1">
    <citation type="submission" date="2022-03" db="EMBL/GenBank/DDBJ databases">
        <authorList>
            <person name="Jo J.-H."/>
            <person name="Im W.-T."/>
        </authorList>
    </citation>
    <scope>NUCLEOTIDE SEQUENCE [LARGE SCALE GENOMIC DNA]</scope>
    <source>
        <strain evidence="3 4">MA9</strain>
    </source>
</reference>
<protein>
    <submittedName>
        <fullName evidence="3">FAD-dependent monooxygenase</fullName>
    </submittedName>
</protein>
<dbReference type="Pfam" id="PF01494">
    <property type="entry name" value="FAD_binding_3"/>
    <property type="match status" value="1"/>
</dbReference>
<evidence type="ECO:0000313" key="3">
    <source>
        <dbReference type="EMBL" id="MCH7322075.1"/>
    </source>
</evidence>
<comment type="caution">
    <text evidence="3">The sequence shown here is derived from an EMBL/GenBank/DDBJ whole genome shotgun (WGS) entry which is preliminary data.</text>
</comment>
<accession>A0ABS9UDL5</accession>
<gene>
    <name evidence="3" type="ORF">LZ480_09225</name>
</gene>
<dbReference type="PANTHER" id="PTHR43476:SF5">
    <property type="entry name" value="FAD-DEPENDENT MONOOXYGENASE"/>
    <property type="match status" value="1"/>
</dbReference>
<dbReference type="Gene3D" id="3.50.50.60">
    <property type="entry name" value="FAD/NAD(P)-binding domain"/>
    <property type="match status" value="1"/>
</dbReference>
<dbReference type="InterPro" id="IPR050631">
    <property type="entry name" value="PheA/TfdB_FAD_monoxygenase"/>
</dbReference>